<dbReference type="HOGENOM" id="CLU_1308550_0_0_9"/>
<reference evidence="2 4" key="1">
    <citation type="submission" date="2013-02" db="EMBL/GenBank/DDBJ databases">
        <title>The Genome Sequence of Enterococcus gilvus ATCC BAA-350.</title>
        <authorList>
            <consortium name="The Broad Institute Genome Sequencing Platform"/>
            <consortium name="The Broad Institute Genome Sequencing Center for Infectious Disease"/>
            <person name="Earl A.M."/>
            <person name="Gilmore M.S."/>
            <person name="Lebreton F."/>
            <person name="Walker B."/>
            <person name="Young S.K."/>
            <person name="Zeng Q."/>
            <person name="Gargeya S."/>
            <person name="Fitzgerald M."/>
            <person name="Haas B."/>
            <person name="Abouelleil A."/>
            <person name="Alvarado L."/>
            <person name="Arachchi H.M."/>
            <person name="Berlin A.M."/>
            <person name="Chapman S.B."/>
            <person name="Dewar J."/>
            <person name="Goldberg J."/>
            <person name="Griggs A."/>
            <person name="Gujja S."/>
            <person name="Hansen M."/>
            <person name="Howarth C."/>
            <person name="Imamovic A."/>
            <person name="Larimer J."/>
            <person name="McCowan C."/>
            <person name="Murphy C."/>
            <person name="Neiman D."/>
            <person name="Pearson M."/>
            <person name="Priest M."/>
            <person name="Roberts A."/>
            <person name="Saif S."/>
            <person name="Shea T."/>
            <person name="Sisk P."/>
            <person name="Sykes S."/>
            <person name="Wortman J."/>
            <person name="Nusbaum C."/>
            <person name="Birren B."/>
        </authorList>
    </citation>
    <scope>NUCLEOTIDE SEQUENCE [LARGE SCALE GENOMIC DNA]</scope>
    <source>
        <strain evidence="2 4">ATCC BAA-350</strain>
    </source>
</reference>
<evidence type="ECO:0000313" key="3">
    <source>
        <dbReference type="EMBL" id="EOW83036.1"/>
    </source>
</evidence>
<name>R2VHS8_9ENTE</name>
<dbReference type="InterPro" id="IPR010359">
    <property type="entry name" value="IrrE_HExxH"/>
</dbReference>
<dbReference type="EMBL" id="AJDQ01000006">
    <property type="protein sequence ID" value="EOI57390.1"/>
    <property type="molecule type" value="Genomic_DNA"/>
</dbReference>
<sequence>MDFYNEDAFRDATFVANSIAQQTAEFYEIDVKDVKNFHIKEFVEEDKLAIYAEHYFKPPLDKLMLGSTQKVEGIIVLAVNALSMVERKFFSEMHETIHAYCDPIKENDGRAFSDLLLEEGYLPEDQYIEKRANFGAGILMANDEALIFGINKFRNFLRTANFFFMSKGAFKNRLRAFLVFERDCTPQYAFQLVHKYEMGCGMDFYKVINTK</sequence>
<dbReference type="AlphaFoldDB" id="R2VHS8"/>
<evidence type="ECO:0000313" key="2">
    <source>
        <dbReference type="EMBL" id="EOI57390.1"/>
    </source>
</evidence>
<dbReference type="Proteomes" id="UP000013750">
    <property type="component" value="Unassembled WGS sequence"/>
</dbReference>
<dbReference type="PATRIC" id="fig|1158614.3.peg.1615"/>
<reference evidence="3 5" key="2">
    <citation type="submission" date="2013-03" db="EMBL/GenBank/DDBJ databases">
        <title>The Genome Sequence of Enterococcus gilvus ATCC BAA-350 (PacBio/Illumina hybrid assembly).</title>
        <authorList>
            <consortium name="The Broad Institute Genomics Platform"/>
            <consortium name="The Broad Institute Genome Sequencing Center for Infectious Disease"/>
            <person name="Earl A."/>
            <person name="Russ C."/>
            <person name="Gilmore M."/>
            <person name="Surin D."/>
            <person name="Walker B."/>
            <person name="Young S."/>
            <person name="Zeng Q."/>
            <person name="Gargeya S."/>
            <person name="Fitzgerald M."/>
            <person name="Haas B."/>
            <person name="Abouelleil A."/>
            <person name="Allen A.W."/>
            <person name="Alvarado L."/>
            <person name="Arachchi H.M."/>
            <person name="Berlin A.M."/>
            <person name="Chapman S.B."/>
            <person name="Gainer-Dewar J."/>
            <person name="Goldberg J."/>
            <person name="Griggs A."/>
            <person name="Gujja S."/>
            <person name="Hansen M."/>
            <person name="Howarth C."/>
            <person name="Imamovic A."/>
            <person name="Ireland A."/>
            <person name="Larimer J."/>
            <person name="McCowan C."/>
            <person name="Murphy C."/>
            <person name="Pearson M."/>
            <person name="Poon T.W."/>
            <person name="Priest M."/>
            <person name="Roberts A."/>
            <person name="Saif S."/>
            <person name="Shea T."/>
            <person name="Sisk P."/>
            <person name="Sykes S."/>
            <person name="Wortman J."/>
            <person name="Nusbaum C."/>
            <person name="Birren B."/>
        </authorList>
    </citation>
    <scope>NUCLEOTIDE SEQUENCE [LARGE SCALE GENOMIC DNA]</scope>
    <source>
        <strain evidence="3 5">ATCC BAA-350</strain>
    </source>
</reference>
<evidence type="ECO:0000259" key="1">
    <source>
        <dbReference type="Pfam" id="PF06114"/>
    </source>
</evidence>
<dbReference type="eggNOG" id="COG2856">
    <property type="taxonomic scope" value="Bacteria"/>
</dbReference>
<dbReference type="Pfam" id="PF06114">
    <property type="entry name" value="Peptidase_M78"/>
    <property type="match status" value="1"/>
</dbReference>
<comment type="caution">
    <text evidence="2">The sequence shown here is derived from an EMBL/GenBank/DDBJ whole genome shotgun (WGS) entry which is preliminary data.</text>
</comment>
<keyword evidence="5" id="KW-1185">Reference proteome</keyword>
<accession>R2VHS8</accession>
<dbReference type="RefSeq" id="WP_010780021.1">
    <property type="nucleotide sequence ID" value="NZ_ASWH01000001.1"/>
</dbReference>
<proteinExistence type="predicted"/>
<dbReference type="Proteomes" id="UP000014160">
    <property type="component" value="Unassembled WGS sequence"/>
</dbReference>
<evidence type="ECO:0000313" key="5">
    <source>
        <dbReference type="Proteomes" id="UP000014160"/>
    </source>
</evidence>
<feature type="domain" description="IrrE N-terminal-like" evidence="1">
    <location>
        <begin position="75"/>
        <end position="174"/>
    </location>
</feature>
<protein>
    <recommendedName>
        <fullName evidence="1">IrrE N-terminal-like domain-containing protein</fullName>
    </recommendedName>
</protein>
<evidence type="ECO:0000313" key="4">
    <source>
        <dbReference type="Proteomes" id="UP000013750"/>
    </source>
</evidence>
<gene>
    <name evidence="3" type="ORF">I592_02361</name>
    <name evidence="2" type="ORF">UKC_01606</name>
</gene>
<dbReference type="EMBL" id="ASWH01000001">
    <property type="protein sequence ID" value="EOW83036.1"/>
    <property type="molecule type" value="Genomic_DNA"/>
</dbReference>
<dbReference type="OrthoDB" id="2184726at2"/>
<organism evidence="2 4">
    <name type="scientific">Enterococcus gilvus ATCC BAA-350</name>
    <dbReference type="NCBI Taxonomy" id="1158614"/>
    <lineage>
        <taxon>Bacteria</taxon>
        <taxon>Bacillati</taxon>
        <taxon>Bacillota</taxon>
        <taxon>Bacilli</taxon>
        <taxon>Lactobacillales</taxon>
        <taxon>Enterococcaceae</taxon>
        <taxon>Enterococcus</taxon>
    </lineage>
</organism>